<keyword evidence="11 15" id="KW-0496">Mitochondrion</keyword>
<comment type="caution">
    <text evidence="18">The sequence shown here is derived from an EMBL/GenBank/DDBJ whole genome shotgun (WGS) entry which is preliminary data.</text>
</comment>
<dbReference type="AlphaFoldDB" id="A0A8S4FYF1"/>
<proteinExistence type="inferred from homology"/>
<dbReference type="PANTHER" id="PTHR13462:SF10">
    <property type="entry name" value="CALCIUM UNIPORTER PROTEIN, MITOCHONDRIAL"/>
    <property type="match status" value="1"/>
</dbReference>
<evidence type="ECO:0000256" key="4">
    <source>
        <dbReference type="ARBA" id="ARBA00022568"/>
    </source>
</evidence>
<evidence type="ECO:0000256" key="13">
    <source>
        <dbReference type="ARBA" id="ARBA00023303"/>
    </source>
</evidence>
<dbReference type="Proteomes" id="UP000653454">
    <property type="component" value="Unassembled WGS sequence"/>
</dbReference>
<organism evidence="18 19">
    <name type="scientific">Plutella xylostella</name>
    <name type="common">Diamondback moth</name>
    <name type="synonym">Plutella maculipennis</name>
    <dbReference type="NCBI Taxonomy" id="51655"/>
    <lineage>
        <taxon>Eukaryota</taxon>
        <taxon>Metazoa</taxon>
        <taxon>Ecdysozoa</taxon>
        <taxon>Arthropoda</taxon>
        <taxon>Hexapoda</taxon>
        <taxon>Insecta</taxon>
        <taxon>Pterygota</taxon>
        <taxon>Neoptera</taxon>
        <taxon>Endopterygota</taxon>
        <taxon>Lepidoptera</taxon>
        <taxon>Glossata</taxon>
        <taxon>Ditrysia</taxon>
        <taxon>Yponomeutoidea</taxon>
        <taxon>Plutellidae</taxon>
        <taxon>Plutella</taxon>
    </lineage>
</organism>
<dbReference type="GO" id="GO:1990246">
    <property type="term" value="C:uniplex complex"/>
    <property type="evidence" value="ECO:0007669"/>
    <property type="project" value="TreeGrafter"/>
</dbReference>
<sequence>MTINISQYQYRKTKIVAKRATEVAKEGEVTVTYRRGLPVITVPLPSRRERCRFTLRPVSQTVGDLLDQVKAEDRGVERAAALAADERVRIAASDTIEALLENDFRLLINDTEYYVKTPAQERLSAEEVARLSDVRNLVNQLYEALNVREHQVKKERELRAQLEKITTELEPLEQVSRALLVKACYLNEVSNVREHQVKKERELRAQLEKITTELEPLEQVRKELRAQLEKITTELEPLEQVGG</sequence>
<protein>
    <recommendedName>
        <fullName evidence="15">Calcium uniporter protein</fullName>
    </recommendedName>
</protein>
<keyword evidence="19" id="KW-1185">Reference proteome</keyword>
<gene>
    <name evidence="18" type="ORF">PLXY2_LOCUS11046</name>
</gene>
<evidence type="ECO:0000256" key="1">
    <source>
        <dbReference type="ARBA" id="ARBA00004448"/>
    </source>
</evidence>
<evidence type="ECO:0000256" key="14">
    <source>
        <dbReference type="ARBA" id="ARBA00036634"/>
    </source>
</evidence>
<keyword evidence="12" id="KW-0472">Membrane</keyword>
<evidence type="ECO:0000256" key="7">
    <source>
        <dbReference type="ARBA" id="ARBA00022792"/>
    </source>
</evidence>
<evidence type="ECO:0000256" key="2">
    <source>
        <dbReference type="ARBA" id="ARBA00005653"/>
    </source>
</evidence>
<keyword evidence="9" id="KW-1133">Transmembrane helix</keyword>
<evidence type="ECO:0000256" key="3">
    <source>
        <dbReference type="ARBA" id="ARBA00022448"/>
    </source>
</evidence>
<dbReference type="PANTHER" id="PTHR13462">
    <property type="entry name" value="CALCIUM UNIPORTER PROTEIN, MITOCHONDRIAL"/>
    <property type="match status" value="1"/>
</dbReference>
<name>A0A8S4FYF1_PLUXY</name>
<dbReference type="GO" id="GO:0036444">
    <property type="term" value="P:calcium import into the mitochondrion"/>
    <property type="evidence" value="ECO:0007669"/>
    <property type="project" value="TreeGrafter"/>
</dbReference>
<evidence type="ECO:0000259" key="17">
    <source>
        <dbReference type="Pfam" id="PF04678"/>
    </source>
</evidence>
<keyword evidence="4 15" id="KW-0109">Calcium transport</keyword>
<evidence type="ECO:0000256" key="10">
    <source>
        <dbReference type="ARBA" id="ARBA00023065"/>
    </source>
</evidence>
<keyword evidence="8 15" id="KW-0106">Calcium</keyword>
<keyword evidence="16" id="KW-0175">Coiled coil</keyword>
<comment type="catalytic activity">
    <reaction evidence="14">
        <text>Ca(2+)(in) = Ca(2+)(out)</text>
        <dbReference type="Rhea" id="RHEA:29671"/>
        <dbReference type="ChEBI" id="CHEBI:29108"/>
    </reaction>
</comment>
<evidence type="ECO:0000256" key="9">
    <source>
        <dbReference type="ARBA" id="ARBA00022989"/>
    </source>
</evidence>
<dbReference type="InterPro" id="IPR006769">
    <property type="entry name" value="MCU_C"/>
</dbReference>
<comment type="function">
    <text evidence="15">Mitochondrial inner membrane calcium uniporter that mediates calcium uptake into mitochondria. Mitochondrial calcium homeostasis plays key roles in cellular physiology and regulates cell bioenergetics, cytoplasmic calcium signals and activation of cell death pathways.</text>
</comment>
<comment type="domain">
    <text evidence="15">The selectivity filter, in which calcium ions are arranged in single file, is composed of two acidic rings separated by one helical turn along the central axis of the channel pore.</text>
</comment>
<dbReference type="InterPro" id="IPR039055">
    <property type="entry name" value="MCU_fam"/>
</dbReference>
<evidence type="ECO:0000313" key="19">
    <source>
        <dbReference type="Proteomes" id="UP000653454"/>
    </source>
</evidence>
<evidence type="ECO:0000256" key="15">
    <source>
        <dbReference type="RuleBase" id="RU367035"/>
    </source>
</evidence>
<keyword evidence="5 15" id="KW-0107">Calcium channel</keyword>
<dbReference type="Pfam" id="PF04678">
    <property type="entry name" value="MCU"/>
    <property type="match status" value="1"/>
</dbReference>
<dbReference type="GO" id="GO:0015292">
    <property type="term" value="F:uniporter activity"/>
    <property type="evidence" value="ECO:0007669"/>
    <property type="project" value="UniProtKB-UniRule"/>
</dbReference>
<evidence type="ECO:0000313" key="18">
    <source>
        <dbReference type="EMBL" id="CAG9132794.1"/>
    </source>
</evidence>
<reference evidence="18" key="1">
    <citation type="submission" date="2020-11" db="EMBL/GenBank/DDBJ databases">
        <authorList>
            <person name="Whiteford S."/>
        </authorList>
    </citation>
    <scope>NUCLEOTIDE SEQUENCE</scope>
</reference>
<evidence type="ECO:0000256" key="8">
    <source>
        <dbReference type="ARBA" id="ARBA00022837"/>
    </source>
</evidence>
<keyword evidence="6" id="KW-0812">Transmembrane</keyword>
<keyword evidence="7 15" id="KW-0999">Mitochondrion inner membrane</keyword>
<evidence type="ECO:0000256" key="5">
    <source>
        <dbReference type="ARBA" id="ARBA00022673"/>
    </source>
</evidence>
<comment type="similarity">
    <text evidence="2 15">Belongs to the MCU (TC 1.A.77) family.</text>
</comment>
<accession>A0A8S4FYF1</accession>
<dbReference type="GO" id="GO:0051560">
    <property type="term" value="P:mitochondrial calcium ion homeostasis"/>
    <property type="evidence" value="ECO:0007669"/>
    <property type="project" value="UniProtKB-UniRule"/>
</dbReference>
<dbReference type="EMBL" id="CAJHNJ030000053">
    <property type="protein sequence ID" value="CAG9132794.1"/>
    <property type="molecule type" value="Genomic_DNA"/>
</dbReference>
<evidence type="ECO:0000256" key="6">
    <source>
        <dbReference type="ARBA" id="ARBA00022692"/>
    </source>
</evidence>
<evidence type="ECO:0000256" key="16">
    <source>
        <dbReference type="SAM" id="Coils"/>
    </source>
</evidence>
<keyword evidence="10 15" id="KW-0406">Ion transport</keyword>
<feature type="domain" description="Calcium uniporter protein C-terminal" evidence="17">
    <location>
        <begin position="72"/>
        <end position="183"/>
    </location>
</feature>
<dbReference type="GO" id="GO:0005262">
    <property type="term" value="F:calcium channel activity"/>
    <property type="evidence" value="ECO:0007669"/>
    <property type="project" value="UniProtKB-UniRule"/>
</dbReference>
<feature type="coiled-coil region" evidence="16">
    <location>
        <begin position="207"/>
        <end position="241"/>
    </location>
</feature>
<comment type="subcellular location">
    <subcellularLocation>
        <location evidence="1 15">Mitochondrion inner membrane</location>
        <topology evidence="1 15">Multi-pass membrane protein</topology>
    </subcellularLocation>
</comment>
<evidence type="ECO:0000256" key="11">
    <source>
        <dbReference type="ARBA" id="ARBA00023128"/>
    </source>
</evidence>
<evidence type="ECO:0000256" key="12">
    <source>
        <dbReference type="ARBA" id="ARBA00023136"/>
    </source>
</evidence>
<keyword evidence="3 15" id="KW-0813">Transport</keyword>
<keyword evidence="13 15" id="KW-0407">Ion channel</keyword>